<proteinExistence type="predicted"/>
<name>A0A1J5PV92_9ZZZZ</name>
<protein>
    <recommendedName>
        <fullName evidence="1">Sialidase domain-containing protein</fullName>
    </recommendedName>
</protein>
<sequence>MPVLRFSRILALPLLRAGLGLGLCLGLIGWDWAHRSLALPAARATWPLAGADFSRPLEKIGQGQIPMPADTPAAHSSSLLPLPPDDANALLAFWFAGTKESAPDVGIAASGFDRATQRWHAARFVVRRFRLGQQLGFAVRRLGNPVAWLDAQGRVQLFVVATGLGGWAASRIVQLRQTQAHQAVDALEFDVVRVLPLSWWFNTSTLVRTAPMALQDGGMVLPVYFELGIKYPVALRFDRQGAFAGMARMSTRTHVLQPTLLAQDSSDWLALMRDQRDNGRITVVQTGDGGAHWQDQRDLDLINFNSSVAALALAPGQYWLAHNSSAPSRNVLDLSHSSDGRHWTRVQSLAQGSGSDEYSYPALAWADASLWVSYTDQRRRISWQRFAVPRQ</sequence>
<dbReference type="Pfam" id="PF13088">
    <property type="entry name" value="BNR_2"/>
    <property type="match status" value="1"/>
</dbReference>
<dbReference type="EMBL" id="MLJW01002143">
    <property type="protein sequence ID" value="OIQ75510.1"/>
    <property type="molecule type" value="Genomic_DNA"/>
</dbReference>
<dbReference type="PANTHER" id="PTHR43752">
    <property type="entry name" value="BNR/ASP-BOX REPEAT FAMILY PROTEIN"/>
    <property type="match status" value="1"/>
</dbReference>
<dbReference type="PANTHER" id="PTHR43752:SF2">
    <property type="entry name" value="BNR_ASP-BOX REPEAT FAMILY PROTEIN"/>
    <property type="match status" value="1"/>
</dbReference>
<dbReference type="Gene3D" id="2.120.10.10">
    <property type="match status" value="1"/>
</dbReference>
<comment type="caution">
    <text evidence="2">The sequence shown here is derived from an EMBL/GenBank/DDBJ whole genome shotgun (WGS) entry which is preliminary data.</text>
</comment>
<dbReference type="InterPro" id="IPR011040">
    <property type="entry name" value="Sialidase"/>
</dbReference>
<dbReference type="AlphaFoldDB" id="A0A1J5PV92"/>
<organism evidence="2">
    <name type="scientific">mine drainage metagenome</name>
    <dbReference type="NCBI Taxonomy" id="410659"/>
    <lineage>
        <taxon>unclassified sequences</taxon>
        <taxon>metagenomes</taxon>
        <taxon>ecological metagenomes</taxon>
    </lineage>
</organism>
<dbReference type="InterPro" id="IPR036278">
    <property type="entry name" value="Sialidase_sf"/>
</dbReference>
<feature type="domain" description="Sialidase" evidence="1">
    <location>
        <begin position="89"/>
        <end position="366"/>
    </location>
</feature>
<evidence type="ECO:0000259" key="1">
    <source>
        <dbReference type="Pfam" id="PF13088"/>
    </source>
</evidence>
<evidence type="ECO:0000313" key="2">
    <source>
        <dbReference type="EMBL" id="OIQ75510.1"/>
    </source>
</evidence>
<reference evidence="2" key="1">
    <citation type="submission" date="2016-10" db="EMBL/GenBank/DDBJ databases">
        <title>Sequence of Gallionella enrichment culture.</title>
        <authorList>
            <person name="Poehlein A."/>
            <person name="Muehling M."/>
            <person name="Daniel R."/>
        </authorList>
    </citation>
    <scope>NUCLEOTIDE SEQUENCE</scope>
</reference>
<dbReference type="CDD" id="cd15482">
    <property type="entry name" value="Sialidase_non-viral"/>
    <property type="match status" value="1"/>
</dbReference>
<gene>
    <name evidence="2" type="ORF">GALL_428220</name>
</gene>
<accession>A0A1J5PV92</accession>
<dbReference type="SUPFAM" id="SSF50939">
    <property type="entry name" value="Sialidases"/>
    <property type="match status" value="1"/>
</dbReference>